<dbReference type="SMART" id="SM00642">
    <property type="entry name" value="Aamy"/>
    <property type="match status" value="1"/>
</dbReference>
<name>A0A150WJK1_BDEBC</name>
<dbReference type="EMBL" id="LUKE01000003">
    <property type="protein sequence ID" value="KYG63803.1"/>
    <property type="molecule type" value="Genomic_DNA"/>
</dbReference>
<dbReference type="RefSeq" id="WP_061835697.1">
    <property type="nucleotide sequence ID" value="NZ_LUKE01000003.1"/>
</dbReference>
<dbReference type="Gene3D" id="3.20.20.80">
    <property type="entry name" value="Glycosidases"/>
    <property type="match status" value="1"/>
</dbReference>
<dbReference type="InterPro" id="IPR017853">
    <property type="entry name" value="GH"/>
</dbReference>
<sequence>MKKQPLNTFRTSYRLQLHKDFRFQDAKDVVAYLARLGVSHLYLSPIMESMPGSNHGYDGTDPEKISLERGGEAEFIKLIKEVRSSDLEGLILDIVPNHLACNLKNPYWYDVLKNGKASKYWNTFDLKTTDPQKDPIILPVLGKSRLEVLNDGDIKVIKQGQEWQLMVYESLYPLNKAAQNILDAKRPSAKVLKQILESQYYCLEDWRQGSRKINYRRFFDINDLIGIRMEDPKVFSWFHKKTFELMNKHPEIQGLRIDHVDGLTFPRQYLSRLHRKTPHIWVEKILGEKESLPHYWSVLGSTGYEFSNVAARLFVYVPGLLYLDSHYLKNIEDRWHRFHDCVYDSKRQVLQSHFSSELKFITALFYEQVPRLLKKRFTDRHLSQVISEVTAALRVYRTYAQKKEPLQYHWLTEAIAEAEGKHTGDRHAFKWFRQVLEKKGDWPEGLFLAIKRWEQLSGPVMAKGLEDTALYRYCPLLSLNGVGGEPDWLGDAVTEYNSFQRLKHRQFPLSMNTSSTHDTKRSEDVLSRVHVLSELSEQWAHLYEEIVADKSLSKGLERRSIYFIAETVLGAWPMDGKITKDYVKRIQAYAIKASREAKLETSWLEVNTAYENRVKNFIEQILTPNSLEQRELFKKMKKFASVISFYGAFNSLGFLVLKTTSLGVADFYQGCEMWDLSLVDPDNRRPVDYDVRKEALERIQKEFKRSPSRLLIRVTKDWRSGEIKLLMTWRLLQMRNRFANVFLHGEYIPVPVRGKYQQQFVSYLRRYKDQWFWVVLPRFLTRVDHSEEAVRLDVDFFADTKFTLPAHAPRKWENILTKTSYDRETNKLDKMFAGGPVAVLRSL</sequence>
<proteinExistence type="predicted"/>
<evidence type="ECO:0000259" key="1">
    <source>
        <dbReference type="SMART" id="SM00642"/>
    </source>
</evidence>
<evidence type="ECO:0000313" key="3">
    <source>
        <dbReference type="Proteomes" id="UP000075320"/>
    </source>
</evidence>
<dbReference type="InterPro" id="IPR006047">
    <property type="entry name" value="GH13_cat_dom"/>
</dbReference>
<dbReference type="SUPFAM" id="SSF51445">
    <property type="entry name" value="(Trans)glycosidases"/>
    <property type="match status" value="1"/>
</dbReference>
<dbReference type="PANTHER" id="PTHR10357:SF216">
    <property type="entry name" value="MALTOOLIGOSYL TREHALOSE SYNTHASE-RELATED"/>
    <property type="match status" value="1"/>
</dbReference>
<dbReference type="GO" id="GO:0005992">
    <property type="term" value="P:trehalose biosynthetic process"/>
    <property type="evidence" value="ECO:0007669"/>
    <property type="project" value="TreeGrafter"/>
</dbReference>
<comment type="caution">
    <text evidence="2">The sequence shown here is derived from an EMBL/GenBank/DDBJ whole genome shotgun (WGS) entry which is preliminary data.</text>
</comment>
<dbReference type="PANTHER" id="PTHR10357">
    <property type="entry name" value="ALPHA-AMYLASE FAMILY MEMBER"/>
    <property type="match status" value="1"/>
</dbReference>
<dbReference type="Gene3D" id="3.30.1590.10">
    <property type="entry name" value="Maltooligosyl trehalose synthase, domain 2"/>
    <property type="match status" value="1"/>
</dbReference>
<accession>A0A150WJK1</accession>
<keyword evidence="3" id="KW-1185">Reference proteome</keyword>
<gene>
    <name evidence="2" type="ORF">AZI86_13345</name>
</gene>
<dbReference type="Proteomes" id="UP000075320">
    <property type="component" value="Unassembled WGS sequence"/>
</dbReference>
<dbReference type="InterPro" id="IPR013797">
    <property type="entry name" value="Maltooligo_trehalose_synth_4"/>
</dbReference>
<feature type="domain" description="Glycosyl hydrolase family 13 catalytic" evidence="1">
    <location>
        <begin position="7"/>
        <end position="376"/>
    </location>
</feature>
<dbReference type="InterPro" id="IPR012767">
    <property type="entry name" value="Trehalose_TreY"/>
</dbReference>
<reference evidence="2 3" key="1">
    <citation type="submission" date="2016-03" db="EMBL/GenBank/DDBJ databases">
        <authorList>
            <person name="Ploux O."/>
        </authorList>
    </citation>
    <scope>NUCLEOTIDE SEQUENCE [LARGE SCALE GENOMIC DNA]</scope>
    <source>
        <strain evidence="2 3">R0</strain>
    </source>
</reference>
<protein>
    <recommendedName>
        <fullName evidence="1">Glycosyl hydrolase family 13 catalytic domain-containing protein</fullName>
    </recommendedName>
</protein>
<organism evidence="2 3">
    <name type="scientific">Bdellovibrio bacteriovorus</name>
    <dbReference type="NCBI Taxonomy" id="959"/>
    <lineage>
        <taxon>Bacteria</taxon>
        <taxon>Pseudomonadati</taxon>
        <taxon>Bdellovibrionota</taxon>
        <taxon>Bdellovibrionia</taxon>
        <taxon>Bdellovibrionales</taxon>
        <taxon>Pseudobdellovibrionaceae</taxon>
        <taxon>Bdellovibrio</taxon>
    </lineage>
</organism>
<dbReference type="CDD" id="cd11336">
    <property type="entry name" value="AmyAc_MTSase"/>
    <property type="match status" value="1"/>
</dbReference>
<dbReference type="GO" id="GO:0047470">
    <property type="term" value="F:(1,4)-alpha-D-glucan 1-alpha-D-glucosylmutase activity"/>
    <property type="evidence" value="ECO:0007669"/>
    <property type="project" value="TreeGrafter"/>
</dbReference>
<dbReference type="AlphaFoldDB" id="A0A150WJK1"/>
<dbReference type="GO" id="GO:0030980">
    <property type="term" value="P:alpha-glucan catabolic process"/>
    <property type="evidence" value="ECO:0007669"/>
    <property type="project" value="TreeGrafter"/>
</dbReference>
<dbReference type="Gene3D" id="1.10.10.470">
    <property type="entry name" value="Maltooligosyl trehalose synthase, domain 4"/>
    <property type="match status" value="1"/>
</dbReference>
<dbReference type="OrthoDB" id="9761577at2"/>
<dbReference type="Gene3D" id="1.10.150.200">
    <property type="entry name" value="Maltooligosyl trehalose synthase, domain 3"/>
    <property type="match status" value="1"/>
</dbReference>
<dbReference type="Pfam" id="PF00128">
    <property type="entry name" value="Alpha-amylase"/>
    <property type="match status" value="1"/>
</dbReference>
<evidence type="ECO:0000313" key="2">
    <source>
        <dbReference type="EMBL" id="KYG63803.1"/>
    </source>
</evidence>
<dbReference type="NCBIfam" id="TIGR02401">
    <property type="entry name" value="trehalose_TreY"/>
    <property type="match status" value="1"/>
</dbReference>